<keyword evidence="2" id="KW-1185">Reference proteome</keyword>
<dbReference type="EMBL" id="JASBWU010000013">
    <property type="protein sequence ID" value="KAJ9116863.1"/>
    <property type="molecule type" value="Genomic_DNA"/>
</dbReference>
<reference evidence="1" key="1">
    <citation type="submission" date="2023-04" db="EMBL/GenBank/DDBJ databases">
        <title>Draft Genome sequencing of Naganishia species isolated from polar environments using Oxford Nanopore Technology.</title>
        <authorList>
            <person name="Leo P."/>
            <person name="Venkateswaran K."/>
        </authorList>
    </citation>
    <scope>NUCLEOTIDE SEQUENCE</scope>
    <source>
        <strain evidence="1">MNA-CCFEE 5425</strain>
    </source>
</reference>
<evidence type="ECO:0000313" key="2">
    <source>
        <dbReference type="Proteomes" id="UP001243375"/>
    </source>
</evidence>
<protein>
    <submittedName>
        <fullName evidence="1">Uncharacterized protein</fullName>
    </submittedName>
</protein>
<accession>A0ACC2WZC8</accession>
<organism evidence="1 2">
    <name type="scientific">Naganishia vaughanmartiniae</name>
    <dbReference type="NCBI Taxonomy" id="1424756"/>
    <lineage>
        <taxon>Eukaryota</taxon>
        <taxon>Fungi</taxon>
        <taxon>Dikarya</taxon>
        <taxon>Basidiomycota</taxon>
        <taxon>Agaricomycotina</taxon>
        <taxon>Tremellomycetes</taxon>
        <taxon>Filobasidiales</taxon>
        <taxon>Filobasidiaceae</taxon>
        <taxon>Naganishia</taxon>
    </lineage>
</organism>
<sequence length="215" mass="24380">MNPTKYSSPTLVARESDLPTIDVVIAYYNEPTSALRRLISGLRKELTWAQVNVIIYHDGIQGFDGSQSAPRVRKEIHSSDTAEPEVIMKEVLMIAGKLLEDTGADVVVPRKNVGRDMGVFLDHIFAHYGLFADPLDLLNNYPFPEMSIAWDLFHPEAPLPKTPILTAYRGQMVISRDRIKRTERKAWEHTIRILISERDDPIHVDGFGWKGEEEG</sequence>
<gene>
    <name evidence="1" type="ORF">QFC22_004520</name>
</gene>
<evidence type="ECO:0000313" key="1">
    <source>
        <dbReference type="EMBL" id="KAJ9116863.1"/>
    </source>
</evidence>
<name>A0ACC2WZC8_9TREE</name>
<proteinExistence type="predicted"/>
<dbReference type="Proteomes" id="UP001243375">
    <property type="component" value="Unassembled WGS sequence"/>
</dbReference>
<comment type="caution">
    <text evidence="1">The sequence shown here is derived from an EMBL/GenBank/DDBJ whole genome shotgun (WGS) entry which is preliminary data.</text>
</comment>